<organism evidence="1">
    <name type="scientific">Candidatus Electrothrix aestuarii</name>
    <dbReference type="NCBI Taxonomy" id="3062594"/>
    <lineage>
        <taxon>Bacteria</taxon>
        <taxon>Pseudomonadati</taxon>
        <taxon>Thermodesulfobacteriota</taxon>
        <taxon>Desulfobulbia</taxon>
        <taxon>Desulfobulbales</taxon>
        <taxon>Desulfobulbaceae</taxon>
        <taxon>Candidatus Electrothrix</taxon>
    </lineage>
</organism>
<reference evidence="1" key="1">
    <citation type="journal article" date="2024" name="Syst. Appl. Microbiol.">
        <title>First single-strain enrichments of Electrothrix cable bacteria, description of E. aestuarii sp. nov. and E. rattekaaiensis sp. nov., and proposal of a cable bacteria taxonomy following the rules of the SeqCode.</title>
        <authorList>
            <person name="Plum-Jensen L.E."/>
            <person name="Schramm A."/>
            <person name="Marshall I.P.G."/>
        </authorList>
    </citation>
    <scope>NUCLEOTIDE SEQUENCE</scope>
    <source>
        <strain evidence="1">Rat1</strain>
    </source>
</reference>
<gene>
    <name evidence="1" type="ORF">Q3M24_21935</name>
</gene>
<proteinExistence type="predicted"/>
<evidence type="ECO:0000313" key="1">
    <source>
        <dbReference type="EMBL" id="XCN72907.1"/>
    </source>
</evidence>
<sequence length="125" mass="13920">MAKIQWRPEVNVLTVPQSYKIRFVPRDSDGTDDLAVAMNEENSNYSVEDIKTMLALQERVVQKKLLSGDQVTIDGMLTIGFSFTGRLDSPDDPLPPVDECLHVNCGCSSPFSGRSGSRPVWRSYP</sequence>
<accession>A0AAU8LUE1</accession>
<name>A0AAU8LUE1_9BACT</name>
<dbReference type="AlphaFoldDB" id="A0AAU8LUE1"/>
<dbReference type="KEGG" id="eaj:Q3M24_21935"/>
<protein>
    <submittedName>
        <fullName evidence="1">Uncharacterized protein</fullName>
    </submittedName>
</protein>
<dbReference type="EMBL" id="CP159373">
    <property type="protein sequence ID" value="XCN72907.1"/>
    <property type="molecule type" value="Genomic_DNA"/>
</dbReference>
<reference evidence="1" key="2">
    <citation type="submission" date="2024-06" db="EMBL/GenBank/DDBJ databases">
        <authorList>
            <person name="Plum-Jensen L.E."/>
            <person name="Schramm A."/>
            <person name="Marshall I.P.G."/>
        </authorList>
    </citation>
    <scope>NUCLEOTIDE SEQUENCE</scope>
    <source>
        <strain evidence="1">Rat1</strain>
    </source>
</reference>